<keyword evidence="1" id="KW-1133">Transmembrane helix</keyword>
<name>A0A0W0VSV6_9GAMM</name>
<reference evidence="2 3" key="1">
    <citation type="submission" date="2015-11" db="EMBL/GenBank/DDBJ databases">
        <title>Genomic analysis of 38 Legionella species identifies large and diverse effector repertoires.</title>
        <authorList>
            <person name="Burstein D."/>
            <person name="Amaro F."/>
            <person name="Zusman T."/>
            <person name="Lifshitz Z."/>
            <person name="Cohen O."/>
            <person name="Gilbert J.A."/>
            <person name="Pupko T."/>
            <person name="Shuman H.A."/>
            <person name="Segal G."/>
        </authorList>
    </citation>
    <scope>NUCLEOTIDE SEQUENCE [LARGE SCALE GENOMIC DNA]</scope>
    <source>
        <strain evidence="2 3">ATCC 49505</strain>
    </source>
</reference>
<dbReference type="AlphaFoldDB" id="A0A0W0VSV6"/>
<feature type="transmembrane region" description="Helical" evidence="1">
    <location>
        <begin position="13"/>
        <end position="32"/>
    </location>
</feature>
<evidence type="ECO:0000313" key="3">
    <source>
        <dbReference type="Proteomes" id="UP000054997"/>
    </source>
</evidence>
<keyword evidence="1" id="KW-0472">Membrane</keyword>
<dbReference type="Proteomes" id="UP000054997">
    <property type="component" value="Unassembled WGS sequence"/>
</dbReference>
<comment type="caution">
    <text evidence="2">The sequence shown here is derived from an EMBL/GenBank/DDBJ whole genome shotgun (WGS) entry which is preliminary data.</text>
</comment>
<organism evidence="2 3">
    <name type="scientific">Legionella londiniensis</name>
    <dbReference type="NCBI Taxonomy" id="45068"/>
    <lineage>
        <taxon>Bacteria</taxon>
        <taxon>Pseudomonadati</taxon>
        <taxon>Pseudomonadota</taxon>
        <taxon>Gammaproteobacteria</taxon>
        <taxon>Legionellales</taxon>
        <taxon>Legionellaceae</taxon>
        <taxon>Legionella</taxon>
    </lineage>
</organism>
<gene>
    <name evidence="2" type="ORF">Llon_0133</name>
</gene>
<sequence length="51" mass="5934">MDDNPNQIKPHGWVLRSASLLVVECTVLVLLIRKFKKIPDYNWSNPGWQVN</sequence>
<keyword evidence="1" id="KW-0812">Transmembrane</keyword>
<protein>
    <submittedName>
        <fullName evidence="2">Uncharacterized protein</fullName>
    </submittedName>
</protein>
<evidence type="ECO:0000313" key="2">
    <source>
        <dbReference type="EMBL" id="KTD23248.1"/>
    </source>
</evidence>
<proteinExistence type="predicted"/>
<dbReference type="PATRIC" id="fig|45068.5.peg.140"/>
<keyword evidence="3" id="KW-1185">Reference proteome</keyword>
<evidence type="ECO:0000256" key="1">
    <source>
        <dbReference type="SAM" id="Phobius"/>
    </source>
</evidence>
<accession>A0A0W0VSV6</accession>
<dbReference type="EMBL" id="LNYK01000001">
    <property type="protein sequence ID" value="KTD23248.1"/>
    <property type="molecule type" value="Genomic_DNA"/>
</dbReference>